<reference evidence="3" key="1">
    <citation type="journal article" date="2021" name="New Phytol.">
        <title>Evolutionary innovations through gain and loss of genes in the ectomycorrhizal Boletales.</title>
        <authorList>
            <person name="Wu G."/>
            <person name="Miyauchi S."/>
            <person name="Morin E."/>
            <person name="Kuo A."/>
            <person name="Drula E."/>
            <person name="Varga T."/>
            <person name="Kohler A."/>
            <person name="Feng B."/>
            <person name="Cao Y."/>
            <person name="Lipzen A."/>
            <person name="Daum C."/>
            <person name="Hundley H."/>
            <person name="Pangilinan J."/>
            <person name="Johnson J."/>
            <person name="Barry K."/>
            <person name="LaButti K."/>
            <person name="Ng V."/>
            <person name="Ahrendt S."/>
            <person name="Min B."/>
            <person name="Choi I.G."/>
            <person name="Park H."/>
            <person name="Plett J.M."/>
            <person name="Magnuson J."/>
            <person name="Spatafora J.W."/>
            <person name="Nagy L.G."/>
            <person name="Henrissat B."/>
            <person name="Grigoriev I.V."/>
            <person name="Yang Z.L."/>
            <person name="Xu J."/>
            <person name="Martin F.M."/>
        </authorList>
    </citation>
    <scope>NUCLEOTIDE SEQUENCE</scope>
    <source>
        <strain evidence="3">KKN 215</strain>
    </source>
</reference>
<keyword evidence="2" id="KW-0472">Membrane</keyword>
<dbReference type="Proteomes" id="UP000813824">
    <property type="component" value="Unassembled WGS sequence"/>
</dbReference>
<sequence>MPLGLAEAAIISTTVEGMLYGLSVVMFVLSFWILVRDRKKQKVNWGLVFAAISLLLMSTAEYAVNILRLIEGLLLKGPSMPMGEDFYFADVTQPTFTAKGVLYNLQTLVLDGVVIYRCYMVWQSWWIVAVPILGWLGLLGLTVGVNYTLSHAVLTAGNIFATDTGRWVTAVYATTLAVNILATALLAFRIWYIQRKSQQYMTGRHDSLHLVVRIVLESGAIYSATVICGLVTFLLNNPGVYIILDLLSPIICIVFNLIIVRVGFLSDARMTGMASETGGPSTLRFADRASRMQSSAPGYEQKSMAIELTQYVETDADAASVTDKPGAMYRPGARSEDRASAKPFCP</sequence>
<dbReference type="OrthoDB" id="3354175at2759"/>
<evidence type="ECO:0000256" key="2">
    <source>
        <dbReference type="SAM" id="Phobius"/>
    </source>
</evidence>
<feature type="transmembrane region" description="Helical" evidence="2">
    <location>
        <begin position="101"/>
        <end position="119"/>
    </location>
</feature>
<name>A0A8K0UEZ4_9AGAR</name>
<feature type="transmembrane region" description="Helical" evidence="2">
    <location>
        <begin position="126"/>
        <end position="149"/>
    </location>
</feature>
<feature type="transmembrane region" description="Helical" evidence="2">
    <location>
        <begin position="169"/>
        <end position="193"/>
    </location>
</feature>
<gene>
    <name evidence="3" type="ORF">BXZ70DRAFT_657639</name>
</gene>
<feature type="transmembrane region" description="Helical" evidence="2">
    <location>
        <begin position="47"/>
        <end position="70"/>
    </location>
</feature>
<comment type="caution">
    <text evidence="3">The sequence shown here is derived from an EMBL/GenBank/DDBJ whole genome shotgun (WGS) entry which is preliminary data.</text>
</comment>
<accession>A0A8K0UEZ4</accession>
<feature type="transmembrane region" description="Helical" evidence="2">
    <location>
        <begin position="214"/>
        <end position="235"/>
    </location>
</feature>
<feature type="transmembrane region" description="Helical" evidence="2">
    <location>
        <begin position="17"/>
        <end position="35"/>
    </location>
</feature>
<dbReference type="AlphaFoldDB" id="A0A8K0UEZ4"/>
<evidence type="ECO:0000313" key="3">
    <source>
        <dbReference type="EMBL" id="KAH8078718.1"/>
    </source>
</evidence>
<keyword evidence="2" id="KW-0812">Transmembrane</keyword>
<keyword evidence="2" id="KW-1133">Transmembrane helix</keyword>
<dbReference type="EMBL" id="JAEVFJ010000058">
    <property type="protein sequence ID" value="KAH8078718.1"/>
    <property type="molecule type" value="Genomic_DNA"/>
</dbReference>
<keyword evidence="4" id="KW-1185">Reference proteome</keyword>
<proteinExistence type="predicted"/>
<organism evidence="3 4">
    <name type="scientific">Cristinia sonorae</name>
    <dbReference type="NCBI Taxonomy" id="1940300"/>
    <lineage>
        <taxon>Eukaryota</taxon>
        <taxon>Fungi</taxon>
        <taxon>Dikarya</taxon>
        <taxon>Basidiomycota</taxon>
        <taxon>Agaricomycotina</taxon>
        <taxon>Agaricomycetes</taxon>
        <taxon>Agaricomycetidae</taxon>
        <taxon>Agaricales</taxon>
        <taxon>Pleurotineae</taxon>
        <taxon>Stephanosporaceae</taxon>
        <taxon>Cristinia</taxon>
    </lineage>
</organism>
<evidence type="ECO:0000313" key="4">
    <source>
        <dbReference type="Proteomes" id="UP000813824"/>
    </source>
</evidence>
<feature type="transmembrane region" description="Helical" evidence="2">
    <location>
        <begin position="241"/>
        <end position="264"/>
    </location>
</feature>
<evidence type="ECO:0000256" key="1">
    <source>
        <dbReference type="SAM" id="MobiDB-lite"/>
    </source>
</evidence>
<protein>
    <submittedName>
        <fullName evidence="3">Uncharacterized protein</fullName>
    </submittedName>
</protein>
<feature type="region of interest" description="Disordered" evidence="1">
    <location>
        <begin position="317"/>
        <end position="346"/>
    </location>
</feature>